<proteinExistence type="predicted"/>
<sequence length="75" mass="7965">MKKIIAAGFAFVIGVSTLAFAADLSHASEGRLSINMVGTTVAQTVREGGEKYAETFVVQPDHTLKLVDRTEIAGQ</sequence>
<evidence type="ECO:0000256" key="1">
    <source>
        <dbReference type="SAM" id="SignalP"/>
    </source>
</evidence>
<dbReference type="AlphaFoldDB" id="A0A7W6PNW1"/>
<keyword evidence="2" id="KW-0449">Lipoprotein</keyword>
<dbReference type="Proteomes" id="UP000519897">
    <property type="component" value="Unassembled WGS sequence"/>
</dbReference>
<name>A0A7W6PNW1_9HYPH</name>
<dbReference type="EMBL" id="JACIEC010000001">
    <property type="protein sequence ID" value="MBB4141853.1"/>
    <property type="molecule type" value="Genomic_DNA"/>
</dbReference>
<feature type="chain" id="PRO_5030920322" evidence="1">
    <location>
        <begin position="22"/>
        <end position="75"/>
    </location>
</feature>
<feature type="signal peptide" evidence="1">
    <location>
        <begin position="1"/>
        <end position="21"/>
    </location>
</feature>
<keyword evidence="3" id="KW-1185">Reference proteome</keyword>
<gene>
    <name evidence="2" type="ORF">GGQ72_000352</name>
</gene>
<keyword evidence="1" id="KW-0732">Signal</keyword>
<dbReference type="RefSeq" id="WP_165135510.1">
    <property type="nucleotide sequence ID" value="NZ_CP049250.1"/>
</dbReference>
<protein>
    <submittedName>
        <fullName evidence="2">Outer membrane lipoprotein-sorting protein</fullName>
    </submittedName>
</protein>
<evidence type="ECO:0000313" key="3">
    <source>
        <dbReference type="Proteomes" id="UP000519897"/>
    </source>
</evidence>
<comment type="caution">
    <text evidence="2">The sequence shown here is derived from an EMBL/GenBank/DDBJ whole genome shotgun (WGS) entry which is preliminary data.</text>
</comment>
<accession>A0A7W6PNW1</accession>
<reference evidence="2 3" key="1">
    <citation type="submission" date="2020-08" db="EMBL/GenBank/DDBJ databases">
        <title>Genomic Encyclopedia of Type Strains, Phase IV (KMG-IV): sequencing the most valuable type-strain genomes for metagenomic binning, comparative biology and taxonomic classification.</title>
        <authorList>
            <person name="Goeker M."/>
        </authorList>
    </citation>
    <scope>NUCLEOTIDE SEQUENCE [LARGE SCALE GENOMIC DNA]</scope>
    <source>
        <strain evidence="2 3">DSM 29514</strain>
    </source>
</reference>
<organism evidence="2 3">
    <name type="scientific">Rhizobium rhizoryzae</name>
    <dbReference type="NCBI Taxonomy" id="451876"/>
    <lineage>
        <taxon>Bacteria</taxon>
        <taxon>Pseudomonadati</taxon>
        <taxon>Pseudomonadota</taxon>
        <taxon>Alphaproteobacteria</taxon>
        <taxon>Hyphomicrobiales</taxon>
        <taxon>Rhizobiaceae</taxon>
        <taxon>Rhizobium/Agrobacterium group</taxon>
        <taxon>Rhizobium</taxon>
    </lineage>
</organism>
<evidence type="ECO:0000313" key="2">
    <source>
        <dbReference type="EMBL" id="MBB4141853.1"/>
    </source>
</evidence>